<proteinExistence type="predicted"/>
<accession>A0A4R2T013</accession>
<dbReference type="GO" id="GO:0003677">
    <property type="term" value="F:DNA binding"/>
    <property type="evidence" value="ECO:0007669"/>
    <property type="project" value="InterPro"/>
</dbReference>
<comment type="caution">
    <text evidence="3">The sequence shown here is derived from an EMBL/GenBank/DDBJ whole genome shotgun (WGS) entry which is preliminary data.</text>
</comment>
<keyword evidence="4" id="KW-1185">Reference proteome</keyword>
<protein>
    <submittedName>
        <fullName evidence="3">Phage integrase family protein</fullName>
    </submittedName>
</protein>
<sequence length="101" mass="11448">MADGRHCIDSDFVRTKENGELVSPDTLKHISRLVNYELIIPFKFHSIGHTDTTMLLEAGANIKEIQGRLGHSKLSTTMDTYSHITSKLKQDSVDRFESMIK</sequence>
<evidence type="ECO:0000259" key="2">
    <source>
        <dbReference type="PROSITE" id="PS51898"/>
    </source>
</evidence>
<evidence type="ECO:0000313" key="3">
    <source>
        <dbReference type="EMBL" id="TCP96167.1"/>
    </source>
</evidence>
<dbReference type="GO" id="GO:0015074">
    <property type="term" value="P:DNA integration"/>
    <property type="evidence" value="ECO:0007669"/>
    <property type="project" value="InterPro"/>
</dbReference>
<dbReference type="GO" id="GO:0006310">
    <property type="term" value="P:DNA recombination"/>
    <property type="evidence" value="ECO:0007669"/>
    <property type="project" value="UniProtKB-KW"/>
</dbReference>
<dbReference type="AlphaFoldDB" id="A0A4R2T013"/>
<dbReference type="Pfam" id="PF00589">
    <property type="entry name" value="Phage_integrase"/>
    <property type="match status" value="1"/>
</dbReference>
<dbReference type="InterPro" id="IPR013762">
    <property type="entry name" value="Integrase-like_cat_sf"/>
</dbReference>
<dbReference type="Gene3D" id="1.10.443.10">
    <property type="entry name" value="Intergrase catalytic core"/>
    <property type="match status" value="1"/>
</dbReference>
<dbReference type="PROSITE" id="PS51898">
    <property type="entry name" value="TYR_RECOMBINASE"/>
    <property type="match status" value="1"/>
</dbReference>
<dbReference type="InterPro" id="IPR011010">
    <property type="entry name" value="DNA_brk_join_enz"/>
</dbReference>
<evidence type="ECO:0000313" key="4">
    <source>
        <dbReference type="Proteomes" id="UP000295504"/>
    </source>
</evidence>
<dbReference type="InterPro" id="IPR002104">
    <property type="entry name" value="Integrase_catalytic"/>
</dbReference>
<feature type="domain" description="Tyr recombinase" evidence="2">
    <location>
        <begin position="1"/>
        <end position="94"/>
    </location>
</feature>
<dbReference type="Proteomes" id="UP000295504">
    <property type="component" value="Unassembled WGS sequence"/>
</dbReference>
<gene>
    <name evidence="3" type="ORF">EDD79_10531</name>
</gene>
<keyword evidence="1" id="KW-0233">DNA recombination</keyword>
<dbReference type="RefSeq" id="WP_243098282.1">
    <property type="nucleotide sequence ID" value="NZ_CP058648.1"/>
</dbReference>
<evidence type="ECO:0000256" key="1">
    <source>
        <dbReference type="ARBA" id="ARBA00023172"/>
    </source>
</evidence>
<dbReference type="EMBL" id="SLYC01000053">
    <property type="protein sequence ID" value="TCP96167.1"/>
    <property type="molecule type" value="Genomic_DNA"/>
</dbReference>
<organism evidence="3 4">
    <name type="scientific">Serpentinicella alkaliphila</name>
    <dbReference type="NCBI Taxonomy" id="1734049"/>
    <lineage>
        <taxon>Bacteria</taxon>
        <taxon>Bacillati</taxon>
        <taxon>Bacillota</taxon>
        <taxon>Clostridia</taxon>
        <taxon>Peptostreptococcales</taxon>
        <taxon>Natronincolaceae</taxon>
        <taxon>Serpentinicella</taxon>
    </lineage>
</organism>
<dbReference type="SUPFAM" id="SSF56349">
    <property type="entry name" value="DNA breaking-rejoining enzymes"/>
    <property type="match status" value="1"/>
</dbReference>
<reference evidence="3 4" key="1">
    <citation type="submission" date="2019-03" db="EMBL/GenBank/DDBJ databases">
        <title>Genomic Encyclopedia of Type Strains, Phase IV (KMG-IV): sequencing the most valuable type-strain genomes for metagenomic binning, comparative biology and taxonomic classification.</title>
        <authorList>
            <person name="Goeker M."/>
        </authorList>
    </citation>
    <scope>NUCLEOTIDE SEQUENCE [LARGE SCALE GENOMIC DNA]</scope>
    <source>
        <strain evidence="3 4">DSM 100013</strain>
    </source>
</reference>
<name>A0A4R2T013_9FIRM</name>